<accession>A0A1I7V124</accession>
<dbReference type="PANTHER" id="PTHR31379">
    <property type="entry name" value="F-BOX C PROTEIN-RELATED-RELATED"/>
    <property type="match status" value="1"/>
</dbReference>
<proteinExistence type="predicted"/>
<keyword evidence="1" id="KW-1185">Reference proteome</keyword>
<dbReference type="WBParaSite" id="Csp11.Scaffold630.g21344.t1">
    <property type="protein sequence ID" value="Csp11.Scaffold630.g21344.t1"/>
    <property type="gene ID" value="Csp11.Scaffold630.g21344"/>
</dbReference>
<protein>
    <submittedName>
        <fullName evidence="2">SWIB domain-containing protein</fullName>
    </submittedName>
</protein>
<dbReference type="PANTHER" id="PTHR31379:SF4">
    <property type="entry name" value="F-BOX C PROTEIN-RELATED"/>
    <property type="match status" value="1"/>
</dbReference>
<evidence type="ECO:0000313" key="1">
    <source>
        <dbReference type="Proteomes" id="UP000095282"/>
    </source>
</evidence>
<dbReference type="AlphaFoldDB" id="A0A1I7V124"/>
<evidence type="ECO:0000313" key="2">
    <source>
        <dbReference type="WBParaSite" id="Csp11.Scaffold630.g21344.t1"/>
    </source>
</evidence>
<organism evidence="1 2">
    <name type="scientific">Caenorhabditis tropicalis</name>
    <dbReference type="NCBI Taxonomy" id="1561998"/>
    <lineage>
        <taxon>Eukaryota</taxon>
        <taxon>Metazoa</taxon>
        <taxon>Ecdysozoa</taxon>
        <taxon>Nematoda</taxon>
        <taxon>Chromadorea</taxon>
        <taxon>Rhabditida</taxon>
        <taxon>Rhabditina</taxon>
        <taxon>Rhabditomorpha</taxon>
        <taxon>Rhabditoidea</taxon>
        <taxon>Rhabditidae</taxon>
        <taxon>Peloderinae</taxon>
        <taxon>Caenorhabditis</taxon>
    </lineage>
</organism>
<reference evidence="2" key="1">
    <citation type="submission" date="2016-11" db="UniProtKB">
        <authorList>
            <consortium name="WormBaseParasite"/>
        </authorList>
    </citation>
    <scope>IDENTIFICATION</scope>
</reference>
<dbReference type="InterPro" id="IPR021942">
    <property type="entry name" value="DUF3557"/>
</dbReference>
<dbReference type="Proteomes" id="UP000095282">
    <property type="component" value="Unplaced"/>
</dbReference>
<name>A0A1I7V124_9PELO</name>
<sequence length="345" mass="39971">MKPLTDQCLQMVLQEMRFLKRKELYAKYPAIRNQEERTGYRLNEMMISQRLTKYEIYVDGLEIVINNYPEDKTKKCGVRMTNKRRGPRCIDKSIDIDPDEAAEKWVTYILNRPNTRIQNLYLFSESPICILKCDEPMSVINIFMYVESELPEGSGRSSWVETTAPVKYLETKRVSNDDTMKAALMVSIREDVHIDGKILSEWQANRISSTSPFPLEEVVTYCTGIAESGRPIGFHCQSFFKDAYIENSTIDWLAEKLNARKTSWDERLVVVYSSWTIRNFRKCFTIPLDDASELNVHGNFLIRSTDLIIEVNAKGTAIDRDEFLNETFKCSSIICCLNELLLLLL</sequence>